<evidence type="ECO:0000313" key="8">
    <source>
        <dbReference type="Proteomes" id="UP001431783"/>
    </source>
</evidence>
<feature type="coiled-coil region" evidence="5">
    <location>
        <begin position="226"/>
        <end position="257"/>
    </location>
</feature>
<feature type="domain" description="Ribosome recycling factor" evidence="6">
    <location>
        <begin position="107"/>
        <end position="267"/>
    </location>
</feature>
<name>A0AAW1UR66_9CUCU</name>
<dbReference type="GO" id="GO:0006412">
    <property type="term" value="P:translation"/>
    <property type="evidence" value="ECO:0007669"/>
    <property type="project" value="UniProtKB-KW"/>
</dbReference>
<evidence type="ECO:0000256" key="5">
    <source>
        <dbReference type="SAM" id="Coils"/>
    </source>
</evidence>
<accession>A0AAW1UR66</accession>
<keyword evidence="5" id="KW-0175">Coiled coil</keyword>
<keyword evidence="8" id="KW-1185">Reference proteome</keyword>
<dbReference type="AlphaFoldDB" id="A0AAW1UR66"/>
<dbReference type="FunFam" id="3.30.1360.40:FF:000001">
    <property type="entry name" value="Ribosome-recycling factor"/>
    <property type="match status" value="1"/>
</dbReference>
<evidence type="ECO:0000256" key="3">
    <source>
        <dbReference type="ARBA" id="ARBA00022917"/>
    </source>
</evidence>
<evidence type="ECO:0000256" key="1">
    <source>
        <dbReference type="ARBA" id="ARBA00005912"/>
    </source>
</evidence>
<dbReference type="GO" id="GO:0043023">
    <property type="term" value="F:ribosomal large subunit binding"/>
    <property type="evidence" value="ECO:0007669"/>
    <property type="project" value="TreeGrafter"/>
</dbReference>
<organism evidence="7 8">
    <name type="scientific">Henosepilachna vigintioctopunctata</name>
    <dbReference type="NCBI Taxonomy" id="420089"/>
    <lineage>
        <taxon>Eukaryota</taxon>
        <taxon>Metazoa</taxon>
        <taxon>Ecdysozoa</taxon>
        <taxon>Arthropoda</taxon>
        <taxon>Hexapoda</taxon>
        <taxon>Insecta</taxon>
        <taxon>Pterygota</taxon>
        <taxon>Neoptera</taxon>
        <taxon>Endopterygota</taxon>
        <taxon>Coleoptera</taxon>
        <taxon>Polyphaga</taxon>
        <taxon>Cucujiformia</taxon>
        <taxon>Coccinelloidea</taxon>
        <taxon>Coccinellidae</taxon>
        <taxon>Epilachninae</taxon>
        <taxon>Epilachnini</taxon>
        <taxon>Henosepilachna</taxon>
    </lineage>
</organism>
<dbReference type="Proteomes" id="UP001431783">
    <property type="component" value="Unassembled WGS sequence"/>
</dbReference>
<dbReference type="EMBL" id="JARQZJ010000072">
    <property type="protein sequence ID" value="KAK9881999.1"/>
    <property type="molecule type" value="Genomic_DNA"/>
</dbReference>
<evidence type="ECO:0000259" key="6">
    <source>
        <dbReference type="Pfam" id="PF01765"/>
    </source>
</evidence>
<dbReference type="Pfam" id="PF01765">
    <property type="entry name" value="RRF"/>
    <property type="match status" value="1"/>
</dbReference>
<comment type="similarity">
    <text evidence="1">Belongs to the RRF family.</text>
</comment>
<dbReference type="InterPro" id="IPR036191">
    <property type="entry name" value="RRF_sf"/>
</dbReference>
<evidence type="ECO:0000313" key="7">
    <source>
        <dbReference type="EMBL" id="KAK9881999.1"/>
    </source>
</evidence>
<sequence>MNSTLLRTFIQDLKFINTRIYCVHSLRTIHLAGDLRQSIFGAKPSQKTFLNNDNKYILEIFRNYAKNKDKKKEKGKTKVVINEVQMAQLLNVDSIKTQMEHSIEQMKESFSKNLSLRSATGSIESLLVTLEGEDHTLQELGQISRKNPKLVVINMSTFPQAIPEVLKAIEKSGMNLNPQQDGTTLFIPIPKVTKEHRENLSKNAKQLFVKCKDSIREVQNRYSKGLKKKEGASEDLSRNIEQQLKALTDQYVSEAEQILNSKQKELLGD</sequence>
<protein>
    <recommendedName>
        <fullName evidence="2">Ribosome-recycling factor, mitochondrial</fullName>
    </recommendedName>
    <alternativeName>
        <fullName evidence="4">Ribosome-releasing factor, mitochondrial</fullName>
    </alternativeName>
</protein>
<dbReference type="SUPFAM" id="SSF55194">
    <property type="entry name" value="Ribosome recycling factor, RRF"/>
    <property type="match status" value="1"/>
</dbReference>
<dbReference type="Gene3D" id="1.10.132.20">
    <property type="entry name" value="Ribosome-recycling factor"/>
    <property type="match status" value="1"/>
</dbReference>
<dbReference type="GO" id="GO:0005739">
    <property type="term" value="C:mitochondrion"/>
    <property type="evidence" value="ECO:0007669"/>
    <property type="project" value="TreeGrafter"/>
</dbReference>
<evidence type="ECO:0000256" key="2">
    <source>
        <dbReference type="ARBA" id="ARBA00020581"/>
    </source>
</evidence>
<gene>
    <name evidence="7" type="ORF">WA026_018850</name>
</gene>
<dbReference type="InterPro" id="IPR023584">
    <property type="entry name" value="Ribosome_recyc_fac_dom"/>
</dbReference>
<dbReference type="PANTHER" id="PTHR20982">
    <property type="entry name" value="RIBOSOME RECYCLING FACTOR"/>
    <property type="match status" value="1"/>
</dbReference>
<dbReference type="Gene3D" id="3.30.1360.40">
    <property type="match status" value="1"/>
</dbReference>
<dbReference type="InterPro" id="IPR002661">
    <property type="entry name" value="Ribosome_recyc_fac"/>
</dbReference>
<evidence type="ECO:0000256" key="4">
    <source>
        <dbReference type="ARBA" id="ARBA00033107"/>
    </source>
</evidence>
<reference evidence="7 8" key="1">
    <citation type="submission" date="2023-03" db="EMBL/GenBank/DDBJ databases">
        <title>Genome insight into feeding habits of ladybird beetles.</title>
        <authorList>
            <person name="Li H.-S."/>
            <person name="Huang Y.-H."/>
            <person name="Pang H."/>
        </authorList>
    </citation>
    <scope>NUCLEOTIDE SEQUENCE [LARGE SCALE GENOMIC DNA]</scope>
    <source>
        <strain evidence="7">SYSU_2023b</strain>
        <tissue evidence="7">Whole body</tissue>
    </source>
</reference>
<dbReference type="PANTHER" id="PTHR20982:SF3">
    <property type="entry name" value="MITOCHONDRIAL RIBOSOME RECYCLING FACTOR PSEUDO 1"/>
    <property type="match status" value="1"/>
</dbReference>
<comment type="caution">
    <text evidence="7">The sequence shown here is derived from an EMBL/GenBank/DDBJ whole genome shotgun (WGS) entry which is preliminary data.</text>
</comment>
<proteinExistence type="inferred from homology"/>
<keyword evidence="3" id="KW-0648">Protein biosynthesis</keyword>